<feature type="domain" description="Wax synthase" evidence="9">
    <location>
        <begin position="228"/>
        <end position="312"/>
    </location>
</feature>
<accession>D8Q338</accession>
<organism evidence="11">
    <name type="scientific">Schizophyllum commune (strain H4-8 / FGSC 9210)</name>
    <name type="common">Split gill fungus</name>
    <dbReference type="NCBI Taxonomy" id="578458"/>
    <lineage>
        <taxon>Eukaryota</taxon>
        <taxon>Fungi</taxon>
        <taxon>Dikarya</taxon>
        <taxon>Basidiomycota</taxon>
        <taxon>Agaricomycotina</taxon>
        <taxon>Agaricomycetes</taxon>
        <taxon>Agaricomycetidae</taxon>
        <taxon>Agaricales</taxon>
        <taxon>Schizophyllaceae</taxon>
        <taxon>Schizophyllum</taxon>
    </lineage>
</organism>
<dbReference type="InterPro" id="IPR032805">
    <property type="entry name" value="Wax_synthase_dom"/>
</dbReference>
<dbReference type="Proteomes" id="UP000007431">
    <property type="component" value="Unassembled WGS sequence"/>
</dbReference>
<comment type="subcellular location">
    <subcellularLocation>
        <location evidence="1">Membrane</location>
        <topology evidence="1">Multi-pass membrane protein</topology>
    </subcellularLocation>
</comment>
<evidence type="ECO:0000256" key="2">
    <source>
        <dbReference type="ARBA" id="ARBA00005179"/>
    </source>
</evidence>
<feature type="transmembrane region" description="Helical" evidence="8">
    <location>
        <begin position="206"/>
        <end position="223"/>
    </location>
</feature>
<evidence type="ECO:0000256" key="7">
    <source>
        <dbReference type="ARBA" id="ARBA00023136"/>
    </source>
</evidence>
<gene>
    <name evidence="10" type="ORF">SCHCODRAFT_84920</name>
</gene>
<keyword evidence="6 8" id="KW-1133">Transmembrane helix</keyword>
<evidence type="ECO:0000256" key="6">
    <source>
        <dbReference type="ARBA" id="ARBA00022989"/>
    </source>
</evidence>
<evidence type="ECO:0000313" key="10">
    <source>
        <dbReference type="EMBL" id="EFI97626.1"/>
    </source>
</evidence>
<comment type="pathway">
    <text evidence="2">Secondary metabolite biosynthesis.</text>
</comment>
<dbReference type="GO" id="GO:0016020">
    <property type="term" value="C:membrane"/>
    <property type="evidence" value="ECO:0007669"/>
    <property type="project" value="UniProtKB-SubCell"/>
</dbReference>
<dbReference type="AlphaFoldDB" id="D8Q338"/>
<dbReference type="GO" id="GO:0006629">
    <property type="term" value="P:lipid metabolic process"/>
    <property type="evidence" value="ECO:0007669"/>
    <property type="project" value="InterPro"/>
</dbReference>
<keyword evidence="7 8" id="KW-0472">Membrane</keyword>
<dbReference type="PANTHER" id="PTHR31595:SF57">
    <property type="entry name" value="OS04G0481900 PROTEIN"/>
    <property type="match status" value="1"/>
</dbReference>
<dbReference type="InParanoid" id="D8Q338"/>
<comment type="similarity">
    <text evidence="3">Belongs to the wax synthase family.</text>
</comment>
<dbReference type="VEuPathDB" id="FungiDB:SCHCODRAFT_02495445"/>
<dbReference type="GeneID" id="9590312"/>
<evidence type="ECO:0000313" key="11">
    <source>
        <dbReference type="Proteomes" id="UP000007431"/>
    </source>
</evidence>
<dbReference type="GO" id="GO:0008374">
    <property type="term" value="F:O-acyltransferase activity"/>
    <property type="evidence" value="ECO:0007669"/>
    <property type="project" value="InterPro"/>
</dbReference>
<proteinExistence type="inferred from homology"/>
<feature type="transmembrane region" description="Helical" evidence="8">
    <location>
        <begin position="65"/>
        <end position="86"/>
    </location>
</feature>
<evidence type="ECO:0000259" key="9">
    <source>
        <dbReference type="Pfam" id="PF13813"/>
    </source>
</evidence>
<evidence type="ECO:0000256" key="3">
    <source>
        <dbReference type="ARBA" id="ARBA00007282"/>
    </source>
</evidence>
<dbReference type="KEGG" id="scm:SCHCO_02495445"/>
<dbReference type="EMBL" id="GL377305">
    <property type="protein sequence ID" value="EFI97626.1"/>
    <property type="molecule type" value="Genomic_DNA"/>
</dbReference>
<dbReference type="eggNOG" id="ENOG502SI5I">
    <property type="taxonomic scope" value="Eukaryota"/>
</dbReference>
<evidence type="ECO:0000256" key="1">
    <source>
        <dbReference type="ARBA" id="ARBA00004141"/>
    </source>
</evidence>
<dbReference type="PANTHER" id="PTHR31595">
    <property type="entry name" value="LONG-CHAIN-ALCOHOL O-FATTY-ACYLTRANSFERASE 3-RELATED"/>
    <property type="match status" value="1"/>
</dbReference>
<evidence type="ECO:0000256" key="8">
    <source>
        <dbReference type="SAM" id="Phobius"/>
    </source>
</evidence>
<dbReference type="RefSeq" id="XP_003032529.1">
    <property type="nucleotide sequence ID" value="XM_003032483.1"/>
</dbReference>
<dbReference type="HOGENOM" id="CLU_032731_1_0_1"/>
<dbReference type="InterPro" id="IPR044851">
    <property type="entry name" value="Wax_synthase"/>
</dbReference>
<sequence length="405" mass="45353">MSDGRENNPVMFILPCLGVLVPLPFVIATHPPAAIRAAILAAQVWMAWWVTGTYTISLGDPMMDYAIACFLYSLPLMHCLHFYFFTDALTDGTRHVYDKQAAKDMPFWQRVWWATCLASAVRGVGWNYEIANLPPIPKSRSRSEFFAGALRDMALFLFLADLVDIYVTSNPVMSTRAAEGLSIRTQGFVFQSLTAIFWAINVWSNFQIVYCLAAMLFVGAGWSEPRFWPRMCGSWADAYTVRRTWGRVWHQLFRRFVSCFGKTAARSLGYAPGTFASRYTQLFVGFLASGMIHNWGDRMIGQTFGRSTVFFLAQVIAIMLEDHIIALAREAGVKEGKATRALGYAWTVLWFSVSVPFLMDVMTDAGRPRSAALPSSPIKTLWWAAGLEGSISIPWPEAGNATVVY</sequence>
<keyword evidence="11" id="KW-1185">Reference proteome</keyword>
<keyword evidence="5 8" id="KW-0812">Transmembrane</keyword>
<name>D8Q338_SCHCM</name>
<reference evidence="10 11" key="1">
    <citation type="journal article" date="2010" name="Nat. Biotechnol.">
        <title>Genome sequence of the model mushroom Schizophyllum commune.</title>
        <authorList>
            <person name="Ohm R.A."/>
            <person name="de Jong J.F."/>
            <person name="Lugones L.G."/>
            <person name="Aerts A."/>
            <person name="Kothe E."/>
            <person name="Stajich J.E."/>
            <person name="de Vries R.P."/>
            <person name="Record E."/>
            <person name="Levasseur A."/>
            <person name="Baker S.E."/>
            <person name="Bartholomew K.A."/>
            <person name="Coutinho P.M."/>
            <person name="Erdmann S."/>
            <person name="Fowler T.J."/>
            <person name="Gathman A.C."/>
            <person name="Lombard V."/>
            <person name="Henrissat B."/>
            <person name="Knabe N."/>
            <person name="Kuees U."/>
            <person name="Lilly W.W."/>
            <person name="Lindquist E."/>
            <person name="Lucas S."/>
            <person name="Magnuson J.K."/>
            <person name="Piumi F."/>
            <person name="Raudaskoski M."/>
            <person name="Salamov A."/>
            <person name="Schmutz J."/>
            <person name="Schwarze F.W.M.R."/>
            <person name="vanKuyk P.A."/>
            <person name="Horton J.S."/>
            <person name="Grigoriev I.V."/>
            <person name="Woesten H.A.B."/>
        </authorList>
    </citation>
    <scope>NUCLEOTIDE SEQUENCE [LARGE SCALE GENOMIC DNA]</scope>
    <source>
        <strain evidence="11">H4-8 / FGSC 9210</strain>
    </source>
</reference>
<dbReference type="OrthoDB" id="1077582at2759"/>
<protein>
    <recommendedName>
        <fullName evidence="9">Wax synthase domain-containing protein</fullName>
    </recommendedName>
</protein>
<evidence type="ECO:0000256" key="4">
    <source>
        <dbReference type="ARBA" id="ARBA00022679"/>
    </source>
</evidence>
<dbReference type="Pfam" id="PF13813">
    <property type="entry name" value="MBOAT_2"/>
    <property type="match status" value="1"/>
</dbReference>
<evidence type="ECO:0000256" key="5">
    <source>
        <dbReference type="ARBA" id="ARBA00022692"/>
    </source>
</evidence>
<keyword evidence="4" id="KW-0808">Transferase</keyword>
<dbReference type="OMA" id="GIGWNWR"/>